<protein>
    <submittedName>
        <fullName evidence="1">Protein phosphatase 2C domain-containing protein</fullName>
    </submittedName>
    <submittedName>
        <fullName evidence="2">Serine/threonine protein phosphatase PrpC</fullName>
    </submittedName>
</protein>
<accession>A0A1G7HE32</accession>
<sequence length="228" mass="25175">MRAIVQWHTQTGKRMADNRDAYAHMDLPHASFYLVADGSSRHPGSGELANALLAELIQGIGRLPATALNRERLPAELLQLIDDSHRTLCETHPHAACSYLVLCLLADTALSIHEGDCCLGLVEAADAISWLTPVHCMANWQGSLTHAELAQMPSRHRLTRCFSPRRVGDPEIRDWPLTANQRWLLATDGFWAGLSTSQQQHFLHEGHLNAPPTDDDISCLSIITSPIP</sequence>
<reference evidence="1 4" key="2">
    <citation type="submission" date="2023-11" db="EMBL/GenBank/DDBJ databases">
        <title>MicrobeMod: A computational toolkit for identifying prokaryotic methylation and restriction-modification with nanopore sequencing.</title>
        <authorList>
            <person name="Crits-Christoph A."/>
            <person name="Kang S.C."/>
            <person name="Lee H."/>
            <person name="Ostrov N."/>
        </authorList>
    </citation>
    <scope>NUCLEOTIDE SEQUENCE [LARGE SCALE GENOMIC DNA]</scope>
    <source>
        <strain evidence="1 4">ATCC BAA-571</strain>
    </source>
</reference>
<evidence type="ECO:0000313" key="4">
    <source>
        <dbReference type="Proteomes" id="UP001278050"/>
    </source>
</evidence>
<dbReference type="OrthoDB" id="7004480at2"/>
<dbReference type="Proteomes" id="UP000182413">
    <property type="component" value="Unassembled WGS sequence"/>
</dbReference>
<dbReference type="AlphaFoldDB" id="A0A1G7HE32"/>
<dbReference type="Proteomes" id="UP001278050">
    <property type="component" value="Unassembled WGS sequence"/>
</dbReference>
<proteinExistence type="predicted"/>
<dbReference type="SUPFAM" id="SSF81606">
    <property type="entry name" value="PP2C-like"/>
    <property type="match status" value="1"/>
</dbReference>
<dbReference type="Gene3D" id="3.60.40.10">
    <property type="entry name" value="PPM-type phosphatase domain"/>
    <property type="match status" value="1"/>
</dbReference>
<organism evidence="2 3">
    <name type="scientific">Ectopseudomonas alcaliphila</name>
    <dbReference type="NCBI Taxonomy" id="101564"/>
    <lineage>
        <taxon>Bacteria</taxon>
        <taxon>Pseudomonadati</taxon>
        <taxon>Pseudomonadota</taxon>
        <taxon>Gammaproteobacteria</taxon>
        <taxon>Pseudomonadales</taxon>
        <taxon>Pseudomonadaceae</taxon>
        <taxon>Ectopseudomonas</taxon>
    </lineage>
</organism>
<keyword evidence="4" id="KW-1185">Reference proteome</keyword>
<evidence type="ECO:0000313" key="3">
    <source>
        <dbReference type="Proteomes" id="UP000182413"/>
    </source>
</evidence>
<dbReference type="EMBL" id="FNAE01000005">
    <property type="protein sequence ID" value="SDE98573.1"/>
    <property type="molecule type" value="Genomic_DNA"/>
</dbReference>
<evidence type="ECO:0000313" key="2">
    <source>
        <dbReference type="EMBL" id="SDE98573.1"/>
    </source>
</evidence>
<gene>
    <name evidence="2" type="ORF">SAMN05216575_10563</name>
    <name evidence="1" type="ORF">SIM71_17015</name>
</gene>
<reference evidence="2 3" key="1">
    <citation type="submission" date="2016-10" db="EMBL/GenBank/DDBJ databases">
        <authorList>
            <person name="de Groot N.N."/>
        </authorList>
    </citation>
    <scope>NUCLEOTIDE SEQUENCE [LARGE SCALE GENOMIC DNA]</scope>
    <source>
        <strain evidence="2 3">JCM 10630</strain>
    </source>
</reference>
<name>A0A1G7HE32_9GAMM</name>
<dbReference type="RefSeq" id="WP_074679682.1">
    <property type="nucleotide sequence ID" value="NZ_CBCSET010000007.1"/>
</dbReference>
<dbReference type="InterPro" id="IPR036457">
    <property type="entry name" value="PPM-type-like_dom_sf"/>
</dbReference>
<dbReference type="EMBL" id="JAWXXP010000001">
    <property type="protein sequence ID" value="MDX5993773.1"/>
    <property type="molecule type" value="Genomic_DNA"/>
</dbReference>
<evidence type="ECO:0000313" key="1">
    <source>
        <dbReference type="EMBL" id="MDX5993773.1"/>
    </source>
</evidence>